<feature type="domain" description="Tryptophan synthase beta chain-like PALP" evidence="3">
    <location>
        <begin position="38"/>
        <end position="285"/>
    </location>
</feature>
<evidence type="ECO:0000256" key="1">
    <source>
        <dbReference type="ARBA" id="ARBA00001933"/>
    </source>
</evidence>
<evidence type="ECO:0000259" key="3">
    <source>
        <dbReference type="Pfam" id="PF00291"/>
    </source>
</evidence>
<proteinExistence type="predicted"/>
<dbReference type="AlphaFoldDB" id="A0AAJ1WT54"/>
<keyword evidence="5" id="KW-1185">Reference proteome</keyword>
<keyword evidence="4" id="KW-0808">Transferase</keyword>
<name>A0AAJ1WT54_9BACL</name>
<evidence type="ECO:0000256" key="2">
    <source>
        <dbReference type="ARBA" id="ARBA00022898"/>
    </source>
</evidence>
<dbReference type="InterPro" id="IPR001926">
    <property type="entry name" value="TrpB-like_PALP"/>
</dbReference>
<dbReference type="Gene3D" id="3.40.50.1100">
    <property type="match status" value="2"/>
</dbReference>
<organism evidence="4 5">
    <name type="scientific">Croceifilum oryzae</name>
    <dbReference type="NCBI Taxonomy" id="1553429"/>
    <lineage>
        <taxon>Bacteria</taxon>
        <taxon>Bacillati</taxon>
        <taxon>Bacillota</taxon>
        <taxon>Bacilli</taxon>
        <taxon>Bacillales</taxon>
        <taxon>Thermoactinomycetaceae</taxon>
        <taxon>Croceifilum</taxon>
    </lineage>
</organism>
<dbReference type="RefSeq" id="WP_307251277.1">
    <property type="nucleotide sequence ID" value="NZ_JAUSUV010000003.1"/>
</dbReference>
<gene>
    <name evidence="4" type="ORF">J2Z48_000818</name>
</gene>
<dbReference type="EC" id="2.5.1.47" evidence="4"/>
<dbReference type="CDD" id="cd01561">
    <property type="entry name" value="CBS_like"/>
    <property type="match status" value="1"/>
</dbReference>
<keyword evidence="2" id="KW-0663">Pyridoxal phosphate</keyword>
<sequence length="345" mass="38959">MMEMKLKCTPFESPYEELIHPHIYRVRDNLFLVQFKVMKVLPALNIVRRAMERGEIKKDSLVIDTSSGTFALGLALVCHHFKLGLKIVSDPALDKNLKARLEDLGAHVLVVEEPDEQGNYQSKRLQVVKKILVENENAFWCNQYDNPDNMGSYDPIADMIAESIGTQVSLVGAVGSGGSTSGIIQALRKRNLDTRMVAVDTFGSVLFGLTDSKRQLRGLGNSVIPKNVKHHLYDEVHWVSARLAYSWTRDLHRKHAIYAGGTTGACFGVADFLSRNSPDETFVFIGPDDGVRYMETIYQDDWLQKNQLQLPDNELTEPQECMGPWDVPCSPPDWAFMKWNRKSTL</sequence>
<reference evidence="4 5" key="1">
    <citation type="submission" date="2023-07" db="EMBL/GenBank/DDBJ databases">
        <title>Genomic Encyclopedia of Type Strains, Phase IV (KMG-IV): sequencing the most valuable type-strain genomes for metagenomic binning, comparative biology and taxonomic classification.</title>
        <authorList>
            <person name="Goeker M."/>
        </authorList>
    </citation>
    <scope>NUCLEOTIDE SEQUENCE [LARGE SCALE GENOMIC DNA]</scope>
    <source>
        <strain evidence="4 5">DSM 46876</strain>
    </source>
</reference>
<dbReference type="Pfam" id="PF00291">
    <property type="entry name" value="PALP"/>
    <property type="match status" value="1"/>
</dbReference>
<accession>A0AAJ1WT54</accession>
<dbReference type="InterPro" id="IPR036052">
    <property type="entry name" value="TrpB-like_PALP_sf"/>
</dbReference>
<comment type="cofactor">
    <cofactor evidence="1">
        <name>pyridoxal 5'-phosphate</name>
        <dbReference type="ChEBI" id="CHEBI:597326"/>
    </cofactor>
</comment>
<dbReference type="PANTHER" id="PTHR10314">
    <property type="entry name" value="CYSTATHIONINE BETA-SYNTHASE"/>
    <property type="match status" value="1"/>
</dbReference>
<dbReference type="GO" id="GO:0004124">
    <property type="term" value="F:cysteine synthase activity"/>
    <property type="evidence" value="ECO:0007669"/>
    <property type="project" value="UniProtKB-EC"/>
</dbReference>
<dbReference type="EMBL" id="JAUSUV010000003">
    <property type="protein sequence ID" value="MDQ0416651.1"/>
    <property type="molecule type" value="Genomic_DNA"/>
</dbReference>
<protein>
    <submittedName>
        <fullName evidence="4">Cysteine synthase A</fullName>
        <ecNumber evidence="4">2.5.1.47</ecNumber>
    </submittedName>
</protein>
<evidence type="ECO:0000313" key="4">
    <source>
        <dbReference type="EMBL" id="MDQ0416651.1"/>
    </source>
</evidence>
<dbReference type="SUPFAM" id="SSF53686">
    <property type="entry name" value="Tryptophan synthase beta subunit-like PLP-dependent enzymes"/>
    <property type="match status" value="1"/>
</dbReference>
<dbReference type="Proteomes" id="UP001238450">
    <property type="component" value="Unassembled WGS sequence"/>
</dbReference>
<evidence type="ECO:0000313" key="5">
    <source>
        <dbReference type="Proteomes" id="UP001238450"/>
    </source>
</evidence>
<comment type="caution">
    <text evidence="4">The sequence shown here is derived from an EMBL/GenBank/DDBJ whole genome shotgun (WGS) entry which is preliminary data.</text>
</comment>
<dbReference type="InterPro" id="IPR050214">
    <property type="entry name" value="Cys_Synth/Cystath_Beta-Synth"/>
</dbReference>